<dbReference type="SUPFAM" id="SSF48726">
    <property type="entry name" value="Immunoglobulin"/>
    <property type="match status" value="1"/>
</dbReference>
<dbReference type="EMBL" id="JACDTQ010003235">
    <property type="protein sequence ID" value="KAF5914473.1"/>
    <property type="molecule type" value="Genomic_DNA"/>
</dbReference>
<sequence>MGTSRDNDIRAMTSLPNLQSEKGRRELHLLGDQNSEHGDSCPVLLHLPWDPGTCAVQPFVSWEQVSLNTVETSAMRLPCLKYVPAGPVDSGVIQIPRQLTKARGQQATLSCSPSSEHDTVSWYKQALGQGPQFLVQYYNEEERQKGDIPGRFLGRQFPDRSSELNVSILELTDSALTCHMSTGQLQKCKR</sequence>
<reference evidence="5 6" key="1">
    <citation type="journal article" date="2020" name="Mol. Biol. Evol.">
        <title>Interspecific Gene Flow and the Evolution of Specialization in Black and White Rhinoceros.</title>
        <authorList>
            <person name="Moodley Y."/>
            <person name="Westbury M.V."/>
            <person name="Russo I.M."/>
            <person name="Gopalakrishnan S."/>
            <person name="Rakotoarivelo A."/>
            <person name="Olsen R.A."/>
            <person name="Prost S."/>
            <person name="Tunstall T."/>
            <person name="Ryder O.A."/>
            <person name="Dalen L."/>
            <person name="Bruford M.W."/>
        </authorList>
    </citation>
    <scope>NUCLEOTIDE SEQUENCE [LARGE SCALE GENOMIC DNA]</scope>
    <source>
        <strain evidence="5">SBR-YM</strain>
        <tissue evidence="5">Skin</tissue>
    </source>
</reference>
<evidence type="ECO:0000313" key="6">
    <source>
        <dbReference type="Proteomes" id="UP000551758"/>
    </source>
</evidence>
<comment type="caution">
    <text evidence="5">The sequence shown here is derived from an EMBL/GenBank/DDBJ whole genome shotgun (WGS) entry which is preliminary data.</text>
</comment>
<dbReference type="InterPro" id="IPR007110">
    <property type="entry name" value="Ig-like_dom"/>
</dbReference>
<organism evidence="5 6">
    <name type="scientific">Diceros bicornis minor</name>
    <name type="common">South-central black rhinoceros</name>
    <dbReference type="NCBI Taxonomy" id="77932"/>
    <lineage>
        <taxon>Eukaryota</taxon>
        <taxon>Metazoa</taxon>
        <taxon>Chordata</taxon>
        <taxon>Craniata</taxon>
        <taxon>Vertebrata</taxon>
        <taxon>Euteleostomi</taxon>
        <taxon>Mammalia</taxon>
        <taxon>Eutheria</taxon>
        <taxon>Laurasiatheria</taxon>
        <taxon>Perissodactyla</taxon>
        <taxon>Rhinocerotidae</taxon>
        <taxon>Diceros</taxon>
    </lineage>
</organism>
<dbReference type="Pfam" id="PF07686">
    <property type="entry name" value="V-set"/>
    <property type="match status" value="1"/>
</dbReference>
<dbReference type="PROSITE" id="PS50835">
    <property type="entry name" value="IG_LIKE"/>
    <property type="match status" value="1"/>
</dbReference>
<evidence type="ECO:0000313" key="5">
    <source>
        <dbReference type="EMBL" id="KAF5914473.1"/>
    </source>
</evidence>
<dbReference type="GO" id="GO:0002376">
    <property type="term" value="P:immune system process"/>
    <property type="evidence" value="ECO:0007669"/>
    <property type="project" value="UniProtKB-KW"/>
</dbReference>
<gene>
    <name evidence="5" type="ORF">HPG69_016424</name>
</gene>
<dbReference type="InterPro" id="IPR013106">
    <property type="entry name" value="Ig_V-set"/>
</dbReference>
<evidence type="ECO:0000259" key="4">
    <source>
        <dbReference type="PROSITE" id="PS50835"/>
    </source>
</evidence>
<keyword evidence="6" id="KW-1185">Reference proteome</keyword>
<dbReference type="GO" id="GO:0005886">
    <property type="term" value="C:plasma membrane"/>
    <property type="evidence" value="ECO:0007669"/>
    <property type="project" value="TreeGrafter"/>
</dbReference>
<dbReference type="GO" id="GO:0007166">
    <property type="term" value="P:cell surface receptor signaling pathway"/>
    <property type="evidence" value="ECO:0007669"/>
    <property type="project" value="TreeGrafter"/>
</dbReference>
<dbReference type="Gene3D" id="2.60.40.10">
    <property type="entry name" value="Immunoglobulins"/>
    <property type="match status" value="1"/>
</dbReference>
<dbReference type="AlphaFoldDB" id="A0A7J7EFK3"/>
<evidence type="ECO:0000256" key="2">
    <source>
        <dbReference type="ARBA" id="ARBA00022859"/>
    </source>
</evidence>
<name>A0A7J7EFK3_DICBM</name>
<accession>A0A7J7EFK3</accession>
<keyword evidence="1" id="KW-0732">Signal</keyword>
<feature type="domain" description="Ig-like" evidence="4">
    <location>
        <begin position="78"/>
        <end position="190"/>
    </location>
</feature>
<evidence type="ECO:0000256" key="1">
    <source>
        <dbReference type="ARBA" id="ARBA00022729"/>
    </source>
</evidence>
<feature type="region of interest" description="Disordered" evidence="3">
    <location>
        <begin position="1"/>
        <end position="23"/>
    </location>
</feature>
<evidence type="ECO:0000256" key="3">
    <source>
        <dbReference type="SAM" id="MobiDB-lite"/>
    </source>
</evidence>
<dbReference type="PANTHER" id="PTHR23268">
    <property type="entry name" value="T-CELL RECEPTOR BETA CHAIN"/>
    <property type="match status" value="1"/>
</dbReference>
<dbReference type="InterPro" id="IPR050413">
    <property type="entry name" value="TCR_beta_variable"/>
</dbReference>
<dbReference type="InterPro" id="IPR013783">
    <property type="entry name" value="Ig-like_fold"/>
</dbReference>
<dbReference type="Proteomes" id="UP000551758">
    <property type="component" value="Unassembled WGS sequence"/>
</dbReference>
<protein>
    <recommendedName>
        <fullName evidence="4">Ig-like domain-containing protein</fullName>
    </recommendedName>
</protein>
<dbReference type="PANTHER" id="PTHR23268:SF101">
    <property type="entry name" value="T CELL RECEPTOR BETA VARIABLE 9"/>
    <property type="match status" value="1"/>
</dbReference>
<keyword evidence="2" id="KW-0391">Immunity</keyword>
<proteinExistence type="predicted"/>
<dbReference type="InterPro" id="IPR036179">
    <property type="entry name" value="Ig-like_dom_sf"/>
</dbReference>